<reference evidence="1 3" key="1">
    <citation type="journal article" date="2020" name="Stud. Mycol.">
        <title>101 Dothideomycetes genomes: a test case for predicting lifestyles and emergence of pathogens.</title>
        <authorList>
            <person name="Haridas S."/>
            <person name="Albert R."/>
            <person name="Binder M."/>
            <person name="Bloem J."/>
            <person name="Labutti K."/>
            <person name="Salamov A."/>
            <person name="Andreopoulos B."/>
            <person name="Baker S."/>
            <person name="Barry K."/>
            <person name="Bills G."/>
            <person name="Bluhm B."/>
            <person name="Cannon C."/>
            <person name="Castanera R."/>
            <person name="Culley D."/>
            <person name="Daum C."/>
            <person name="Ezra D."/>
            <person name="Gonzalez J."/>
            <person name="Henrissat B."/>
            <person name="Kuo A."/>
            <person name="Liang C."/>
            <person name="Lipzen A."/>
            <person name="Lutzoni F."/>
            <person name="Magnuson J."/>
            <person name="Mondo S."/>
            <person name="Nolan M."/>
            <person name="Ohm R."/>
            <person name="Pangilinan J."/>
            <person name="Park H.-J."/>
            <person name="Ramirez L."/>
            <person name="Alfaro M."/>
            <person name="Sun H."/>
            <person name="Tritt A."/>
            <person name="Yoshinaga Y."/>
            <person name="Zwiers L.-H."/>
            <person name="Turgeon B."/>
            <person name="Goodwin S."/>
            <person name="Spatafora J."/>
            <person name="Crous P."/>
            <person name="Grigoriev I."/>
        </authorList>
    </citation>
    <scope>NUCLEOTIDE SEQUENCE</scope>
    <source>
        <strain evidence="1 3">CBS 304.34</strain>
    </source>
</reference>
<keyword evidence="2" id="KW-1185">Reference proteome</keyword>
<dbReference type="EMBL" id="MU003699">
    <property type="protein sequence ID" value="KAF2811221.1"/>
    <property type="molecule type" value="Genomic_DNA"/>
</dbReference>
<reference evidence="3" key="3">
    <citation type="submission" date="2025-04" db="UniProtKB">
        <authorList>
            <consortium name="RefSeq"/>
        </authorList>
    </citation>
    <scope>IDENTIFICATION</scope>
    <source>
        <strain evidence="3">CBS 304.34</strain>
    </source>
</reference>
<reference evidence="3" key="2">
    <citation type="submission" date="2020-04" db="EMBL/GenBank/DDBJ databases">
        <authorList>
            <consortium name="NCBI Genome Project"/>
        </authorList>
    </citation>
    <scope>NUCLEOTIDE SEQUENCE</scope>
    <source>
        <strain evidence="3">CBS 304.34</strain>
    </source>
</reference>
<evidence type="ECO:0000313" key="2">
    <source>
        <dbReference type="Proteomes" id="UP000504636"/>
    </source>
</evidence>
<dbReference type="GeneID" id="54455052"/>
<proteinExistence type="predicted"/>
<dbReference type="RefSeq" id="XP_033578185.1">
    <property type="nucleotide sequence ID" value="XM_033714159.1"/>
</dbReference>
<name>A0A6A6YR29_9PEZI</name>
<dbReference type="AlphaFoldDB" id="A0A6A6YR29"/>
<organism evidence="1">
    <name type="scientific">Mytilinidion resinicola</name>
    <dbReference type="NCBI Taxonomy" id="574789"/>
    <lineage>
        <taxon>Eukaryota</taxon>
        <taxon>Fungi</taxon>
        <taxon>Dikarya</taxon>
        <taxon>Ascomycota</taxon>
        <taxon>Pezizomycotina</taxon>
        <taxon>Dothideomycetes</taxon>
        <taxon>Pleosporomycetidae</taxon>
        <taxon>Mytilinidiales</taxon>
        <taxon>Mytilinidiaceae</taxon>
        <taxon>Mytilinidion</taxon>
    </lineage>
</organism>
<dbReference type="Proteomes" id="UP000504636">
    <property type="component" value="Unplaced"/>
</dbReference>
<gene>
    <name evidence="1 3" type="ORF">BDZ99DRAFT_298079</name>
</gene>
<sequence>MFQFVIASCSFTSSPLSSVACQYFSRTRLKFATSSFPPPTAENHGIVSSHISPAVRISLEETGFEKVVYICLRCIHHLPGIYSA</sequence>
<protein>
    <submittedName>
        <fullName evidence="1 3">Uncharacterized protein</fullName>
    </submittedName>
</protein>
<evidence type="ECO:0000313" key="1">
    <source>
        <dbReference type="EMBL" id="KAF2811221.1"/>
    </source>
</evidence>
<evidence type="ECO:0000313" key="3">
    <source>
        <dbReference type="RefSeq" id="XP_033578185.1"/>
    </source>
</evidence>
<accession>A0A6A6YR29</accession>